<sequence>MGPNPYLEGSPSPSSSFLILHFRLGRSSFKNLSGMSSISPKAKFIVPSRYRQQKITKPKPHVSSPHSEKEGCEGSFSIHDSVASAIFHDADSHMNYGVSLEFSRHRRGLRKSVSVPNLLGESSNAGSCLTSAAEGCALPEGPSYEYRAWQALAKFAVKARDKSVRTEESKRTQLLTDVETLEQLVARKRQTDAWLSKWLIAQRAIDTQIKVLSRLEGILKNTEPEDQPGLIALLRKLNEAYLLPARQRLPASGLVYASEEEVVSAAKLAKIAHDKFASSFTGDLQVLRDLSGQLMKVLDLLNSQSSLCDVENYAKLKEAFRLLTYLVSLKTQKLQSKLLKGLTSSTA</sequence>
<feature type="region of interest" description="Disordered" evidence="1">
    <location>
        <begin position="54"/>
        <end position="73"/>
    </location>
</feature>
<dbReference type="EMBL" id="GEEE01012509">
    <property type="protein sequence ID" value="JAP50716.1"/>
    <property type="molecule type" value="Transcribed_RNA"/>
</dbReference>
<accession>A0A0X3PU31</accession>
<protein>
    <submittedName>
        <fullName evidence="2">Uncharacterized protein</fullName>
    </submittedName>
</protein>
<proteinExistence type="predicted"/>
<evidence type="ECO:0000313" key="2">
    <source>
        <dbReference type="EMBL" id="JAP50716.1"/>
    </source>
</evidence>
<reference evidence="2" key="1">
    <citation type="submission" date="2016-01" db="EMBL/GenBank/DDBJ databases">
        <title>Reference transcriptome for the parasite Schistocephalus solidus: insights into the molecular evolution of parasitism.</title>
        <authorList>
            <person name="Hebert F.O."/>
            <person name="Grambauer S."/>
            <person name="Barber I."/>
            <person name="Landry C.R."/>
            <person name="Aubin-Horth N."/>
        </authorList>
    </citation>
    <scope>NUCLEOTIDE SEQUENCE</scope>
</reference>
<dbReference type="AlphaFoldDB" id="A0A0X3PU31"/>
<organism evidence="2">
    <name type="scientific">Schistocephalus solidus</name>
    <name type="common">Tapeworm</name>
    <dbReference type="NCBI Taxonomy" id="70667"/>
    <lineage>
        <taxon>Eukaryota</taxon>
        <taxon>Metazoa</taxon>
        <taxon>Spiralia</taxon>
        <taxon>Lophotrochozoa</taxon>
        <taxon>Platyhelminthes</taxon>
        <taxon>Cestoda</taxon>
        <taxon>Eucestoda</taxon>
        <taxon>Diphyllobothriidea</taxon>
        <taxon>Diphyllobothriidae</taxon>
        <taxon>Schistocephalus</taxon>
    </lineage>
</organism>
<evidence type="ECO:0000256" key="1">
    <source>
        <dbReference type="SAM" id="MobiDB-lite"/>
    </source>
</evidence>
<name>A0A0X3PU31_SCHSO</name>
<gene>
    <name evidence="2" type="ORF">TR149286</name>
</gene>